<evidence type="ECO:0000256" key="1">
    <source>
        <dbReference type="ARBA" id="ARBA00006525"/>
    </source>
</evidence>
<reference evidence="3" key="1">
    <citation type="submission" date="2016-10" db="EMBL/GenBank/DDBJ databases">
        <authorList>
            <person name="de Groot N.N."/>
        </authorList>
    </citation>
    <scope>NUCLEOTIDE SEQUENCE</scope>
</reference>
<evidence type="ECO:0000313" key="3">
    <source>
        <dbReference type="EMBL" id="SFV69352.1"/>
    </source>
</evidence>
<dbReference type="PANTHER" id="PTHR43022:SF1">
    <property type="entry name" value="PROTEIN SMF"/>
    <property type="match status" value="1"/>
</dbReference>
<dbReference type="InterPro" id="IPR057666">
    <property type="entry name" value="DrpA_SLOG"/>
</dbReference>
<proteinExistence type="inferred from homology"/>
<protein>
    <submittedName>
        <fullName evidence="3">Rossmann fold nucleotide-binding protein Smf possibly involved in DNA uptake</fullName>
    </submittedName>
</protein>
<dbReference type="InterPro" id="IPR003488">
    <property type="entry name" value="DprA"/>
</dbReference>
<sequence length="259" mass="28863">MITKVDFHINELENMRKYPKELFFIGNTSLLKKKKISIIGSRKPNVYAQHKTSELAKKLSDRGICIVSGGAIGVDAITHTSAGADNTIMVAATGLDKRYPSINKNLISDIESKGLVLSQFQEGSPSTRYNFVLRNELVVALGDILIVTYADLNSGSMRSVEYALAMGKEIYVLSHRIGESMATNKLLLKGKAKAIYDIDVFVKEFTGDDFLEAVKYDDFLEFCKTNPKYEEALQKYPNRVFEAELSGEIEIKNGVCKLL</sequence>
<dbReference type="GO" id="GO:0009294">
    <property type="term" value="P:DNA-mediated transformation"/>
    <property type="evidence" value="ECO:0007669"/>
    <property type="project" value="InterPro"/>
</dbReference>
<dbReference type="SUPFAM" id="SSF102405">
    <property type="entry name" value="MCP/YpsA-like"/>
    <property type="match status" value="1"/>
</dbReference>
<dbReference type="PANTHER" id="PTHR43022">
    <property type="entry name" value="PROTEIN SMF"/>
    <property type="match status" value="1"/>
</dbReference>
<comment type="similarity">
    <text evidence="1">Belongs to the DprA/Smf family.</text>
</comment>
<dbReference type="EMBL" id="FPHF01000113">
    <property type="protein sequence ID" value="SFV69352.1"/>
    <property type="molecule type" value="Genomic_DNA"/>
</dbReference>
<dbReference type="Gene3D" id="3.40.50.450">
    <property type="match status" value="1"/>
</dbReference>
<gene>
    <name evidence="3" type="ORF">MNB_SM-4-832</name>
</gene>
<organism evidence="3">
    <name type="scientific">hydrothermal vent metagenome</name>
    <dbReference type="NCBI Taxonomy" id="652676"/>
    <lineage>
        <taxon>unclassified sequences</taxon>
        <taxon>metagenomes</taxon>
        <taxon>ecological metagenomes</taxon>
    </lineage>
</organism>
<dbReference type="AlphaFoldDB" id="A0A1W1CUJ9"/>
<dbReference type="Pfam" id="PF02481">
    <property type="entry name" value="DNA_processg_A"/>
    <property type="match status" value="1"/>
</dbReference>
<accession>A0A1W1CUJ9</accession>
<feature type="domain" description="Smf/DprA SLOG" evidence="2">
    <location>
        <begin position="10"/>
        <end position="205"/>
    </location>
</feature>
<evidence type="ECO:0000259" key="2">
    <source>
        <dbReference type="Pfam" id="PF02481"/>
    </source>
</evidence>
<name>A0A1W1CUJ9_9ZZZZ</name>